<evidence type="ECO:0000256" key="2">
    <source>
        <dbReference type="ARBA" id="ARBA00023002"/>
    </source>
</evidence>
<dbReference type="PANTHER" id="PTHR24321">
    <property type="entry name" value="DEHYDROGENASES, SHORT CHAIN"/>
    <property type="match status" value="1"/>
</dbReference>
<organism evidence="3 4">
    <name type="scientific">Gemmobacter megaterium</name>
    <dbReference type="NCBI Taxonomy" id="1086013"/>
    <lineage>
        <taxon>Bacteria</taxon>
        <taxon>Pseudomonadati</taxon>
        <taxon>Pseudomonadota</taxon>
        <taxon>Alphaproteobacteria</taxon>
        <taxon>Rhodobacterales</taxon>
        <taxon>Paracoccaceae</taxon>
        <taxon>Gemmobacter</taxon>
    </lineage>
</organism>
<dbReference type="InterPro" id="IPR036291">
    <property type="entry name" value="NAD(P)-bd_dom_sf"/>
</dbReference>
<dbReference type="OrthoDB" id="9812986at2"/>
<sequence>MITYDFSGRHAVVTGAGGGMGEAIARALLEAGAAVTAIDLKPQPESLVGYGDRLTYCVGDLADAGFVARTIAQAGAVRGSIDYLANVAGVLWFGRDRSVLEMDMETWDKVLAINLTAPALTARAAVPFMRKTGRGAAMVHFSTIQWYRGDPNPQDAYQASKAGLCALSKSLAMQLAAEGIRSNAICPGMTATPLQARWDSDETLKAVAAYAPLGRIGTPQDMANAALFLLSDAASYITGIEVPVDGGLLMRM</sequence>
<dbReference type="EMBL" id="FTOT01000003">
    <property type="protein sequence ID" value="SIS92372.1"/>
    <property type="molecule type" value="Genomic_DNA"/>
</dbReference>
<dbReference type="PANTHER" id="PTHR24321:SF8">
    <property type="entry name" value="ESTRADIOL 17-BETA-DEHYDROGENASE 8-RELATED"/>
    <property type="match status" value="1"/>
</dbReference>
<proteinExistence type="inferred from homology"/>
<dbReference type="Pfam" id="PF13561">
    <property type="entry name" value="adh_short_C2"/>
    <property type="match status" value="1"/>
</dbReference>
<keyword evidence="4" id="KW-1185">Reference proteome</keyword>
<comment type="similarity">
    <text evidence="1">Belongs to the short-chain dehydrogenases/reductases (SDR) family.</text>
</comment>
<accession>A0A1N7N214</accession>
<keyword evidence="2" id="KW-0560">Oxidoreductase</keyword>
<dbReference type="SUPFAM" id="SSF51735">
    <property type="entry name" value="NAD(P)-binding Rossmann-fold domains"/>
    <property type="match status" value="1"/>
</dbReference>
<evidence type="ECO:0000256" key="1">
    <source>
        <dbReference type="ARBA" id="ARBA00006484"/>
    </source>
</evidence>
<dbReference type="Gene3D" id="3.40.50.720">
    <property type="entry name" value="NAD(P)-binding Rossmann-like Domain"/>
    <property type="match status" value="1"/>
</dbReference>
<evidence type="ECO:0000313" key="3">
    <source>
        <dbReference type="EMBL" id="SIS92372.1"/>
    </source>
</evidence>
<dbReference type="GO" id="GO:0016491">
    <property type="term" value="F:oxidoreductase activity"/>
    <property type="evidence" value="ECO:0007669"/>
    <property type="project" value="UniProtKB-KW"/>
</dbReference>
<dbReference type="InterPro" id="IPR002347">
    <property type="entry name" value="SDR_fam"/>
</dbReference>
<reference evidence="3 4" key="1">
    <citation type="submission" date="2017-01" db="EMBL/GenBank/DDBJ databases">
        <authorList>
            <person name="Mah S.A."/>
            <person name="Swanson W.J."/>
            <person name="Moy G.W."/>
            <person name="Vacquier V.D."/>
        </authorList>
    </citation>
    <scope>NUCLEOTIDE SEQUENCE [LARGE SCALE GENOMIC DNA]</scope>
    <source>
        <strain evidence="3 4">DSM 26375</strain>
    </source>
</reference>
<dbReference type="PRINTS" id="PR00081">
    <property type="entry name" value="GDHRDH"/>
</dbReference>
<gene>
    <name evidence="3" type="ORF">SAMN05421774_10361</name>
</gene>
<dbReference type="FunFam" id="3.40.50.720:FF:000084">
    <property type="entry name" value="Short-chain dehydrogenase reductase"/>
    <property type="match status" value="1"/>
</dbReference>
<dbReference type="CDD" id="cd05233">
    <property type="entry name" value="SDR_c"/>
    <property type="match status" value="1"/>
</dbReference>
<dbReference type="PRINTS" id="PR00080">
    <property type="entry name" value="SDRFAMILY"/>
</dbReference>
<dbReference type="Proteomes" id="UP000186141">
    <property type="component" value="Unassembled WGS sequence"/>
</dbReference>
<dbReference type="RefSeq" id="WP_076530381.1">
    <property type="nucleotide sequence ID" value="NZ_BMEH01000003.1"/>
</dbReference>
<name>A0A1N7N214_9RHOB</name>
<protein>
    <submittedName>
        <fullName evidence="3">Glucose 1-dehydrogenase</fullName>
    </submittedName>
</protein>
<dbReference type="AlphaFoldDB" id="A0A1N7N214"/>
<dbReference type="STRING" id="1086013.SAMN05421774_10361"/>
<evidence type="ECO:0000313" key="4">
    <source>
        <dbReference type="Proteomes" id="UP000186141"/>
    </source>
</evidence>